<feature type="domain" description="YbhG-like alpha-helical hairpin" evidence="4">
    <location>
        <begin position="98"/>
        <end position="199"/>
    </location>
</feature>
<dbReference type="PANTHER" id="PTHR32347:SF23">
    <property type="entry name" value="BLL5650 PROTEIN"/>
    <property type="match status" value="1"/>
</dbReference>
<dbReference type="AlphaFoldDB" id="A0A1X7C1L7"/>
<dbReference type="OrthoDB" id="9778236at2"/>
<dbReference type="InterPro" id="IPR050465">
    <property type="entry name" value="UPF0194_transport"/>
</dbReference>
<comment type="subcellular location">
    <subcellularLocation>
        <location evidence="1">Cell envelope</location>
    </subcellularLocation>
</comment>
<evidence type="ECO:0000313" key="5">
    <source>
        <dbReference type="EMBL" id="SME88393.1"/>
    </source>
</evidence>
<evidence type="ECO:0000256" key="1">
    <source>
        <dbReference type="ARBA" id="ARBA00004196"/>
    </source>
</evidence>
<gene>
    <name evidence="5" type="ORF">SAMN06295933_0154</name>
</gene>
<dbReference type="Gene3D" id="2.40.50.100">
    <property type="match status" value="1"/>
</dbReference>
<sequence length="345" mass="38798">MKKTETRVLLLIFTITICLLLSACTDDENFLWQGYVEGDFVYVSSPLGGQLEEVNVKKGQQVTANQTLFTLERKYEKAGVDEASENLDKSLSDLANKRKGSRPSEIASIKARLKKAKAAESLAATDYKRRADLYRSRTISEEERDTSLSTYQQATQQVNQITSELVTATLGSRSDEINAAESAVDAAKARLVQARWNYDQKEQTAPRSGLVFDTIRYKGEWVPAGNPVLSILPPENRKVKFYVPEPIVGEFRIGEELFLNYDGLNEPVKIKLTYISPKSEYTPPVIYSSQSRAKLVFMLEAYPELKDALCLKPGQPVDVSRNIKYFDHKVGIIDTVKSFFRGRNG</sequence>
<evidence type="ECO:0000256" key="3">
    <source>
        <dbReference type="SAM" id="Coils"/>
    </source>
</evidence>
<evidence type="ECO:0000256" key="2">
    <source>
        <dbReference type="ARBA" id="ARBA00023054"/>
    </source>
</evidence>
<dbReference type="Gene3D" id="1.10.287.470">
    <property type="entry name" value="Helix hairpin bin"/>
    <property type="match status" value="1"/>
</dbReference>
<accession>A0A1X7C1L7</accession>
<dbReference type="EMBL" id="FWZU01000001">
    <property type="protein sequence ID" value="SME88393.1"/>
    <property type="molecule type" value="Genomic_DNA"/>
</dbReference>
<proteinExistence type="predicted"/>
<dbReference type="Pfam" id="PF25881">
    <property type="entry name" value="HH_YBHG"/>
    <property type="match status" value="1"/>
</dbReference>
<dbReference type="RefSeq" id="WP_085096902.1">
    <property type="nucleotide sequence ID" value="NZ_FWZU01000001.1"/>
</dbReference>
<dbReference type="Proteomes" id="UP000192906">
    <property type="component" value="Unassembled WGS sequence"/>
</dbReference>
<dbReference type="Gene3D" id="2.40.30.170">
    <property type="match status" value="1"/>
</dbReference>
<feature type="coiled-coil region" evidence="3">
    <location>
        <begin position="177"/>
        <end position="204"/>
    </location>
</feature>
<evidence type="ECO:0000259" key="4">
    <source>
        <dbReference type="Pfam" id="PF25881"/>
    </source>
</evidence>
<keyword evidence="6" id="KW-1185">Reference proteome</keyword>
<organism evidence="5 6">
    <name type="scientific">Desulfovibrio gilichinskyi</name>
    <dbReference type="NCBI Taxonomy" id="1519643"/>
    <lineage>
        <taxon>Bacteria</taxon>
        <taxon>Pseudomonadati</taxon>
        <taxon>Thermodesulfobacteriota</taxon>
        <taxon>Desulfovibrionia</taxon>
        <taxon>Desulfovibrionales</taxon>
        <taxon>Desulfovibrionaceae</taxon>
        <taxon>Desulfovibrio</taxon>
    </lineage>
</organism>
<name>A0A1X7C1L7_9BACT</name>
<protein>
    <submittedName>
        <fullName evidence="5">HlyD family secretion protein</fullName>
    </submittedName>
</protein>
<reference evidence="6" key="1">
    <citation type="submission" date="2017-04" db="EMBL/GenBank/DDBJ databases">
        <authorList>
            <person name="Varghese N."/>
            <person name="Submissions S."/>
        </authorList>
    </citation>
    <scope>NUCLEOTIDE SEQUENCE [LARGE SCALE GENOMIC DNA]</scope>
    <source>
        <strain evidence="6">K3S</strain>
    </source>
</reference>
<dbReference type="PROSITE" id="PS51257">
    <property type="entry name" value="PROKAR_LIPOPROTEIN"/>
    <property type="match status" value="1"/>
</dbReference>
<dbReference type="GO" id="GO:0030313">
    <property type="term" value="C:cell envelope"/>
    <property type="evidence" value="ECO:0007669"/>
    <property type="project" value="UniProtKB-SubCell"/>
</dbReference>
<dbReference type="STRING" id="1519643.SAMN06295933_0154"/>
<dbReference type="PANTHER" id="PTHR32347">
    <property type="entry name" value="EFFLUX SYSTEM COMPONENT YKNX-RELATED"/>
    <property type="match status" value="1"/>
</dbReference>
<dbReference type="InterPro" id="IPR059052">
    <property type="entry name" value="HH_YbhG-like"/>
</dbReference>
<evidence type="ECO:0000313" key="6">
    <source>
        <dbReference type="Proteomes" id="UP000192906"/>
    </source>
</evidence>
<keyword evidence="2 3" id="KW-0175">Coiled coil</keyword>
<dbReference type="SUPFAM" id="SSF111369">
    <property type="entry name" value="HlyD-like secretion proteins"/>
    <property type="match status" value="1"/>
</dbReference>